<dbReference type="InterPro" id="IPR036188">
    <property type="entry name" value="FAD/NAD-bd_sf"/>
</dbReference>
<keyword evidence="2 5" id="KW-0503">Monooxygenase</keyword>
<dbReference type="GO" id="GO:0004497">
    <property type="term" value="F:monooxygenase activity"/>
    <property type="evidence" value="ECO:0007669"/>
    <property type="project" value="UniProtKB-KW"/>
</dbReference>
<dbReference type="Pfam" id="PF13450">
    <property type="entry name" value="NAD_binding_8"/>
    <property type="match status" value="1"/>
</dbReference>
<keyword evidence="1" id="KW-0560">Oxidoreductase</keyword>
<dbReference type="PRINTS" id="PR00420">
    <property type="entry name" value="RNGMNOXGNASE"/>
</dbReference>
<evidence type="ECO:0000256" key="2">
    <source>
        <dbReference type="ARBA" id="ARBA00023033"/>
    </source>
</evidence>
<dbReference type="PANTHER" id="PTHR13789:SF309">
    <property type="entry name" value="PUTATIVE (AFU_ORTHOLOGUE AFUA_6G14510)-RELATED"/>
    <property type="match status" value="1"/>
</dbReference>
<reference evidence="5 6" key="1">
    <citation type="submission" date="2015-06" db="EMBL/GenBank/DDBJ databases">
        <authorList>
            <person name="Hoefler B.C."/>
            <person name="Straight P.D."/>
        </authorList>
    </citation>
    <scope>NUCLEOTIDE SEQUENCE [LARGE SCALE GENOMIC DNA]</scope>
    <source>
        <strain evidence="5 6">NRRL 3427</strain>
    </source>
</reference>
<evidence type="ECO:0000313" key="6">
    <source>
        <dbReference type="Proteomes" id="UP000037023"/>
    </source>
</evidence>
<accession>A0A0L8KAA3</accession>
<dbReference type="RefSeq" id="WP_033201841.1">
    <property type="nucleotide sequence ID" value="NZ_LGUP01000237.1"/>
</dbReference>
<dbReference type="PANTHER" id="PTHR13789">
    <property type="entry name" value="MONOOXYGENASE"/>
    <property type="match status" value="1"/>
</dbReference>
<dbReference type="GO" id="GO:0071949">
    <property type="term" value="F:FAD binding"/>
    <property type="evidence" value="ECO:0007669"/>
    <property type="project" value="InterPro"/>
</dbReference>
<name>A0A0L8KAA3_STRVR</name>
<evidence type="ECO:0000259" key="4">
    <source>
        <dbReference type="Pfam" id="PF01494"/>
    </source>
</evidence>
<feature type="compositionally biased region" description="Low complexity" evidence="3">
    <location>
        <begin position="169"/>
        <end position="186"/>
    </location>
</feature>
<dbReference type="EMBL" id="LGUP01000237">
    <property type="protein sequence ID" value="KOG22699.1"/>
    <property type="molecule type" value="Genomic_DNA"/>
</dbReference>
<dbReference type="Pfam" id="PF01494">
    <property type="entry name" value="FAD_binding_3"/>
    <property type="match status" value="1"/>
</dbReference>
<evidence type="ECO:0000256" key="1">
    <source>
        <dbReference type="ARBA" id="ARBA00023002"/>
    </source>
</evidence>
<proteinExistence type="predicted"/>
<dbReference type="AlphaFoldDB" id="A0A0L8KAA3"/>
<protein>
    <submittedName>
        <fullName evidence="5">Monooxygenase</fullName>
    </submittedName>
</protein>
<dbReference type="PATRIC" id="fig|1938.6.peg.4484"/>
<dbReference type="InterPro" id="IPR050493">
    <property type="entry name" value="FAD-dep_Monooxygenase_BioMet"/>
</dbReference>
<dbReference type="SUPFAM" id="SSF51905">
    <property type="entry name" value="FAD/NAD(P)-binding domain"/>
    <property type="match status" value="1"/>
</dbReference>
<feature type="region of interest" description="Disordered" evidence="3">
    <location>
        <begin position="163"/>
        <end position="186"/>
    </location>
</feature>
<evidence type="ECO:0000313" key="5">
    <source>
        <dbReference type="EMBL" id="KOG22699.1"/>
    </source>
</evidence>
<dbReference type="Proteomes" id="UP000037023">
    <property type="component" value="Unassembled WGS sequence"/>
</dbReference>
<dbReference type="OrthoDB" id="4568714at2"/>
<gene>
    <name evidence="5" type="ORF">ADK34_20835</name>
</gene>
<dbReference type="Gene3D" id="3.50.50.60">
    <property type="entry name" value="FAD/NAD(P)-binding domain"/>
    <property type="match status" value="2"/>
</dbReference>
<dbReference type="InterPro" id="IPR002938">
    <property type="entry name" value="FAD-bd"/>
</dbReference>
<organism evidence="5 6">
    <name type="scientific">Streptomyces viridochromogenes</name>
    <dbReference type="NCBI Taxonomy" id="1938"/>
    <lineage>
        <taxon>Bacteria</taxon>
        <taxon>Bacillati</taxon>
        <taxon>Actinomycetota</taxon>
        <taxon>Actinomycetes</taxon>
        <taxon>Kitasatosporales</taxon>
        <taxon>Streptomycetaceae</taxon>
        <taxon>Streptomyces</taxon>
    </lineage>
</organism>
<feature type="domain" description="FAD-binding" evidence="4">
    <location>
        <begin position="180"/>
        <end position="387"/>
    </location>
</feature>
<evidence type="ECO:0000256" key="3">
    <source>
        <dbReference type="SAM" id="MobiDB-lite"/>
    </source>
</evidence>
<sequence>MEQRRAVVVGAGIGGLTAAVALHQRGWQVTVLERAADLAPVGAGIGLAPNAQRALDVIGLGDRVRTLSAWQGDGGMRTPGGRWLARTDSRAAADRFGGPLVLLHRATLVEILTSALPEGAVRTGVRATVTDPGDDHRPARVTLAGAGAGGGIELKAGLAAGPGAGPAAGPGAAPATGSATGSATAPATGSAIELEAELVLAADGIHSATRRTLFPDHPGPRYSGATSWRVVVPAPARAFAPHETWGAGRLWGSQPLKDGRVYAYAMAVAPAGAHAPDDERAELLRLFGDWHHPVPEILADVAPDRILRHDVHHLPDALPAFHRGRVALLGDAAHAMMPSLGQGGNQAVEDAVVLAHHAGAAPDFLPSRALAAYTADRLPRTSAIVRKAARTGAITMLSARPAVALRAALVSGVSRFGPGLVLRGFDGICDWHPPVEAGRSTGEAHRPRVS</sequence>
<comment type="caution">
    <text evidence="5">The sequence shown here is derived from an EMBL/GenBank/DDBJ whole genome shotgun (WGS) entry which is preliminary data.</text>
</comment>